<dbReference type="Proteomes" id="UP000259864">
    <property type="component" value="Chromosome 1"/>
</dbReference>
<dbReference type="EMBL" id="LS991949">
    <property type="protein sequence ID" value="SYV90161.1"/>
    <property type="molecule type" value="Genomic_DNA"/>
</dbReference>
<feature type="non-terminal residue" evidence="1">
    <location>
        <position position="52"/>
    </location>
</feature>
<protein>
    <submittedName>
        <fullName evidence="1">Uncharacterized protein</fullName>
    </submittedName>
</protein>
<dbReference type="KEGG" id="mala:NCTC10135_00679"/>
<proteinExistence type="predicted"/>
<accession>A0A3B0PJ78</accession>
<organism evidence="1 2">
    <name type="scientific">Metamycoplasma alkalescens</name>
    <dbReference type="NCBI Taxonomy" id="45363"/>
    <lineage>
        <taxon>Bacteria</taxon>
        <taxon>Bacillati</taxon>
        <taxon>Mycoplasmatota</taxon>
        <taxon>Mycoplasmoidales</taxon>
        <taxon>Metamycoplasmataceae</taxon>
        <taxon>Metamycoplasma</taxon>
    </lineage>
</organism>
<dbReference type="AlphaFoldDB" id="A0A3B0PJ78"/>
<gene>
    <name evidence="1" type="ORF">NCTC10135_00679</name>
</gene>
<evidence type="ECO:0000313" key="1">
    <source>
        <dbReference type="EMBL" id="SYV90161.1"/>
    </source>
</evidence>
<sequence>MYFEKEFDDRMVETKNGGADFVLLRLKIKKEILKYVLPALDKVIGKPEEKTW</sequence>
<reference evidence="2" key="1">
    <citation type="submission" date="2018-06" db="EMBL/GenBank/DDBJ databases">
        <authorList>
            <consortium name="Pathogen Informatics"/>
        </authorList>
    </citation>
    <scope>NUCLEOTIDE SEQUENCE [LARGE SCALE GENOMIC DNA]</scope>
    <source>
        <strain evidence="2">NCTC10135</strain>
    </source>
</reference>
<name>A0A3B0PJ78_9BACT</name>
<evidence type="ECO:0000313" key="2">
    <source>
        <dbReference type="Proteomes" id="UP000259864"/>
    </source>
</evidence>